<dbReference type="InterPro" id="IPR002347">
    <property type="entry name" value="SDR_fam"/>
</dbReference>
<dbReference type="GO" id="GO:0016491">
    <property type="term" value="F:oxidoreductase activity"/>
    <property type="evidence" value="ECO:0007669"/>
    <property type="project" value="UniProtKB-KW"/>
</dbReference>
<protein>
    <recommendedName>
        <fullName evidence="4">Short chain dehydrogenase</fullName>
    </recommendedName>
</protein>
<proteinExistence type="inferred from homology"/>
<dbReference type="Pfam" id="PF00106">
    <property type="entry name" value="adh_short"/>
    <property type="match status" value="1"/>
</dbReference>
<dbReference type="Gene3D" id="3.40.50.720">
    <property type="entry name" value="NAD(P)-binding Rossmann-like Domain"/>
    <property type="match status" value="1"/>
</dbReference>
<accession>A0A382IA03</accession>
<organism evidence="3">
    <name type="scientific">marine metagenome</name>
    <dbReference type="NCBI Taxonomy" id="408172"/>
    <lineage>
        <taxon>unclassified sequences</taxon>
        <taxon>metagenomes</taxon>
        <taxon>ecological metagenomes</taxon>
    </lineage>
</organism>
<keyword evidence="2" id="KW-0560">Oxidoreductase</keyword>
<dbReference type="PANTHER" id="PTHR43669">
    <property type="entry name" value="5-KETO-D-GLUCONATE 5-REDUCTASE"/>
    <property type="match status" value="1"/>
</dbReference>
<evidence type="ECO:0000256" key="1">
    <source>
        <dbReference type="ARBA" id="ARBA00006484"/>
    </source>
</evidence>
<reference evidence="3" key="1">
    <citation type="submission" date="2018-05" db="EMBL/GenBank/DDBJ databases">
        <authorList>
            <person name="Lanie J.A."/>
            <person name="Ng W.-L."/>
            <person name="Kazmierczak K.M."/>
            <person name="Andrzejewski T.M."/>
            <person name="Davidsen T.M."/>
            <person name="Wayne K.J."/>
            <person name="Tettelin H."/>
            <person name="Glass J.I."/>
            <person name="Rusch D."/>
            <person name="Podicherti R."/>
            <person name="Tsui H.-C.T."/>
            <person name="Winkler M.E."/>
        </authorList>
    </citation>
    <scope>NUCLEOTIDE SEQUENCE</scope>
</reference>
<dbReference type="EMBL" id="UINC01065984">
    <property type="protein sequence ID" value="SVB96205.1"/>
    <property type="molecule type" value="Genomic_DNA"/>
</dbReference>
<name>A0A382IA03_9ZZZZ</name>
<evidence type="ECO:0000313" key="3">
    <source>
        <dbReference type="EMBL" id="SVB96205.1"/>
    </source>
</evidence>
<dbReference type="AlphaFoldDB" id="A0A382IA03"/>
<comment type="similarity">
    <text evidence="1">Belongs to the short-chain dehydrogenases/reductases (SDR) family.</text>
</comment>
<dbReference type="PRINTS" id="PR00081">
    <property type="entry name" value="GDHRDH"/>
</dbReference>
<dbReference type="InterPro" id="IPR036291">
    <property type="entry name" value="NAD(P)-bd_dom_sf"/>
</dbReference>
<dbReference type="SUPFAM" id="SSF51735">
    <property type="entry name" value="NAD(P)-binding Rossmann-fold domains"/>
    <property type="match status" value="1"/>
</dbReference>
<dbReference type="NCBIfam" id="NF005468">
    <property type="entry name" value="PRK07062.1"/>
    <property type="match status" value="1"/>
</dbReference>
<feature type="non-terminal residue" evidence="3">
    <location>
        <position position="237"/>
    </location>
</feature>
<evidence type="ECO:0008006" key="4">
    <source>
        <dbReference type="Google" id="ProtNLM"/>
    </source>
</evidence>
<dbReference type="PANTHER" id="PTHR43669:SF3">
    <property type="entry name" value="ALCOHOL DEHYDROGENASE, PUTATIVE (AFU_ORTHOLOGUE AFUA_3G03445)-RELATED"/>
    <property type="match status" value="1"/>
</dbReference>
<evidence type="ECO:0000256" key="2">
    <source>
        <dbReference type="ARBA" id="ARBA00023002"/>
    </source>
</evidence>
<sequence length="237" mass="25424">MQINLSGRTVVITGGSSGIGLACAKLFLEAGANTAICGRDKNKLANATEELGNSFPGNRVFSECCDVLDRDQVGSFAAAVQDRFASTDILINNAGEARQSTFSNTSDDDWRDELELKFFSIINTSQTFLPQLEKSDAASIVCTSSLLSLQPEPHMVATSSARAGQLALIHGMAREFSEKGIRVNTVLIGQVESSQWRKRFEALGEKDLSWEAYTAGIAKKVGIPLGRMGKPEEAASA</sequence>
<gene>
    <name evidence="3" type="ORF">METZ01_LOCUS249059</name>
</gene>